<dbReference type="PANTHER" id="PTHR30572:SF4">
    <property type="entry name" value="ABC TRANSPORTER PERMEASE YTRF"/>
    <property type="match status" value="1"/>
</dbReference>
<feature type="transmembrane region" description="Helical" evidence="7">
    <location>
        <begin position="844"/>
        <end position="864"/>
    </location>
</feature>
<dbReference type="RefSeq" id="WP_117510427.1">
    <property type="nucleotide sequence ID" value="NZ_QRHO01000010.1"/>
</dbReference>
<keyword evidence="2" id="KW-1003">Cell membrane</keyword>
<protein>
    <submittedName>
        <fullName evidence="9">ABC transporter permease</fullName>
    </submittedName>
</protein>
<feature type="domain" description="ABC3 transporter permease C-terminal" evidence="8">
    <location>
        <begin position="296"/>
        <end position="417"/>
    </location>
</feature>
<dbReference type="InterPro" id="IPR050250">
    <property type="entry name" value="Macrolide_Exporter_MacB"/>
</dbReference>
<dbReference type="PANTHER" id="PTHR30572">
    <property type="entry name" value="MEMBRANE COMPONENT OF TRANSPORTER-RELATED"/>
    <property type="match status" value="1"/>
</dbReference>
<accession>A0A414QQX0</accession>
<evidence type="ECO:0000313" key="9">
    <source>
        <dbReference type="EMBL" id="RHF83191.1"/>
    </source>
</evidence>
<gene>
    <name evidence="9" type="ORF">DW656_09220</name>
</gene>
<feature type="transmembrane region" description="Helical" evidence="7">
    <location>
        <begin position="28"/>
        <end position="53"/>
    </location>
</feature>
<dbReference type="AlphaFoldDB" id="A0A414QQX0"/>
<keyword evidence="5 7" id="KW-0472">Membrane</keyword>
<name>A0A414QQX0_9FIRM</name>
<keyword evidence="4 7" id="KW-1133">Transmembrane helix</keyword>
<evidence type="ECO:0000256" key="1">
    <source>
        <dbReference type="ARBA" id="ARBA00004651"/>
    </source>
</evidence>
<dbReference type="Proteomes" id="UP000284579">
    <property type="component" value="Unassembled WGS sequence"/>
</dbReference>
<evidence type="ECO:0000256" key="6">
    <source>
        <dbReference type="ARBA" id="ARBA00038076"/>
    </source>
</evidence>
<evidence type="ECO:0000256" key="5">
    <source>
        <dbReference type="ARBA" id="ARBA00023136"/>
    </source>
</evidence>
<evidence type="ECO:0000259" key="8">
    <source>
        <dbReference type="Pfam" id="PF02687"/>
    </source>
</evidence>
<comment type="subcellular location">
    <subcellularLocation>
        <location evidence="1">Cell membrane</location>
        <topology evidence="1">Multi-pass membrane protein</topology>
    </subcellularLocation>
</comment>
<dbReference type="EMBL" id="QRHO01000010">
    <property type="protein sequence ID" value="RHF83191.1"/>
    <property type="molecule type" value="Genomic_DNA"/>
</dbReference>
<evidence type="ECO:0000256" key="2">
    <source>
        <dbReference type="ARBA" id="ARBA00022475"/>
    </source>
</evidence>
<dbReference type="Pfam" id="PF02687">
    <property type="entry name" value="FtsX"/>
    <property type="match status" value="2"/>
</dbReference>
<dbReference type="GO" id="GO:0005886">
    <property type="term" value="C:plasma membrane"/>
    <property type="evidence" value="ECO:0007669"/>
    <property type="project" value="UniProtKB-SubCell"/>
</dbReference>
<sequence length="885" mass="100070">MTLPFENDTNAVVKKLAKQNIKANHRTALSIMSAILIAATFMCTLCSLVQSYWNQRVQQEIFDSGNWDAQILEVQANQIELIKKNENIKDVMVKGNNQTFLLSFRENDPYLLVQNCDAKYWESMHEKNLIIRGRVPEAPGEIVVGKKFFEDNPSFKIGDTVDLELGERRKDNRIVDFLSPLQDGEVFVKTDNVQYTIVGEIDRTVSSAYNGYPAYGWLNLEETPKDASVVVYTQTKNPRKIYETVPQIAQAIGLEQDEYGEYPYRYHTALLGMYGIYEPGHFWSSDLPKLFLSLLIVAVASMTVFAYIIRGAFSISAKRKIKELGILKSIGMTPKQIRKLVKYEARWLSFFPIVISIGLGHLLSYGVLTAYSKLTREVTGNQISVSFSPWIAIISIMLSFLTVLLAASGPARQMGKIRPIEAIKENWNNVSLEKSAKHTFLKRCFGFLGKISANSLIANKKLFRTCTVTLCLCMVLMFSFLAVFSVSDVNNTKAEHDNPFDINITLESGQRIEPALIQKLKDLPDVKEQTTYTMAMCASWLSEQELSKEFLSYGGFDTKAAGEYVVKRDGRYRIPCTLIGLEQDTYNAYLKNAGISSHNSRSAIIVNSVAKNPDARGYEAKKEQVSYLDIKEGQKLQLTEKFLDSVQGNYSFDIQISSVLTEMPDIGLNVAFYTLPIIVPMEEYYDIINNFGEDRAVYNYRTYMNLRTEQGKDVTVQSRADQLCGEYLSKNDFFTSSKTQRAADRDKLTNATMLIVYSLTALFGIVGISSAVAAILNSLYQRKKEFAMLRSVGLDKKGLCHLLYTEGFLLVIKPLLIGISILILVSTILIWLQDITVIEFLKVFPFWGVVVYIILTFAIIRGIYMVASRKIRRDIIVEVLKDETV</sequence>
<comment type="similarity">
    <text evidence="6">Belongs to the ABC-4 integral membrane protein family.</text>
</comment>
<feature type="transmembrane region" description="Helical" evidence="7">
    <location>
        <begin position="387"/>
        <end position="408"/>
    </location>
</feature>
<feature type="transmembrane region" description="Helical" evidence="7">
    <location>
        <begin position="347"/>
        <end position="367"/>
    </location>
</feature>
<feature type="transmembrane region" description="Helical" evidence="7">
    <location>
        <begin position="801"/>
        <end position="832"/>
    </location>
</feature>
<organism evidence="9 10">
    <name type="scientific">Coprococcus comes</name>
    <dbReference type="NCBI Taxonomy" id="410072"/>
    <lineage>
        <taxon>Bacteria</taxon>
        <taxon>Bacillati</taxon>
        <taxon>Bacillota</taxon>
        <taxon>Clostridia</taxon>
        <taxon>Lachnospirales</taxon>
        <taxon>Lachnospiraceae</taxon>
        <taxon>Coprococcus</taxon>
    </lineage>
</organism>
<comment type="caution">
    <text evidence="9">The sequence shown here is derived from an EMBL/GenBank/DDBJ whole genome shotgun (WGS) entry which is preliminary data.</text>
</comment>
<proteinExistence type="inferred from homology"/>
<feature type="domain" description="ABC3 transporter permease C-terminal" evidence="8">
    <location>
        <begin position="759"/>
        <end position="873"/>
    </location>
</feature>
<keyword evidence="3 7" id="KW-0812">Transmembrane</keyword>
<evidence type="ECO:0000256" key="3">
    <source>
        <dbReference type="ARBA" id="ARBA00022692"/>
    </source>
</evidence>
<feature type="transmembrane region" description="Helical" evidence="7">
    <location>
        <begin position="462"/>
        <end position="484"/>
    </location>
</feature>
<feature type="transmembrane region" description="Helical" evidence="7">
    <location>
        <begin position="290"/>
        <end position="313"/>
    </location>
</feature>
<evidence type="ECO:0000256" key="4">
    <source>
        <dbReference type="ARBA" id="ARBA00022989"/>
    </source>
</evidence>
<dbReference type="InterPro" id="IPR003838">
    <property type="entry name" value="ABC3_permease_C"/>
</dbReference>
<dbReference type="GO" id="GO:0022857">
    <property type="term" value="F:transmembrane transporter activity"/>
    <property type="evidence" value="ECO:0007669"/>
    <property type="project" value="TreeGrafter"/>
</dbReference>
<reference evidence="9 10" key="1">
    <citation type="submission" date="2018-08" db="EMBL/GenBank/DDBJ databases">
        <title>A genome reference for cultivated species of the human gut microbiota.</title>
        <authorList>
            <person name="Zou Y."/>
            <person name="Xue W."/>
            <person name="Luo G."/>
        </authorList>
    </citation>
    <scope>NUCLEOTIDE SEQUENCE [LARGE SCALE GENOMIC DNA]</scope>
    <source>
        <strain evidence="9 10">AM23-3</strain>
    </source>
</reference>
<evidence type="ECO:0000313" key="10">
    <source>
        <dbReference type="Proteomes" id="UP000284579"/>
    </source>
</evidence>
<evidence type="ECO:0000256" key="7">
    <source>
        <dbReference type="SAM" id="Phobius"/>
    </source>
</evidence>
<feature type="transmembrane region" description="Helical" evidence="7">
    <location>
        <begin position="754"/>
        <end position="780"/>
    </location>
</feature>